<evidence type="ECO:0000256" key="6">
    <source>
        <dbReference type="ARBA" id="ARBA00023136"/>
    </source>
</evidence>
<dbReference type="PROSITE" id="PS50070">
    <property type="entry name" value="KRINGLE_2"/>
    <property type="match status" value="1"/>
</dbReference>
<feature type="transmembrane region" description="Helical" evidence="9">
    <location>
        <begin position="815"/>
        <end position="837"/>
    </location>
</feature>
<proteinExistence type="inferred from homology"/>
<dbReference type="InterPro" id="IPR038178">
    <property type="entry name" value="Kringle_sf"/>
</dbReference>
<comment type="caution">
    <text evidence="11">The sequence shown here is derived from an EMBL/GenBank/DDBJ whole genome shotgun (WGS) entry which is preliminary data.</text>
</comment>
<evidence type="ECO:0000256" key="5">
    <source>
        <dbReference type="ARBA" id="ARBA00022989"/>
    </source>
</evidence>
<evidence type="ECO:0000256" key="2">
    <source>
        <dbReference type="ARBA" id="ARBA00007168"/>
    </source>
</evidence>
<dbReference type="InterPro" id="IPR007603">
    <property type="entry name" value="Choline_transptr-like"/>
</dbReference>
<dbReference type="Pfam" id="PF04515">
    <property type="entry name" value="Choline_transpo"/>
    <property type="match status" value="1"/>
</dbReference>
<evidence type="ECO:0000256" key="1">
    <source>
        <dbReference type="ARBA" id="ARBA00004141"/>
    </source>
</evidence>
<keyword evidence="14" id="KW-1185">Reference proteome</keyword>
<dbReference type="EMBL" id="CAMXCT010004602">
    <property type="protein sequence ID" value="CAI4009710.1"/>
    <property type="molecule type" value="Genomic_DNA"/>
</dbReference>
<gene>
    <name evidence="11" type="ORF">C1SCF055_LOCUS35048</name>
</gene>
<evidence type="ECO:0000256" key="8">
    <source>
        <dbReference type="ARBA" id="ARBA00023180"/>
    </source>
</evidence>
<dbReference type="SMART" id="SM00130">
    <property type="entry name" value="KR"/>
    <property type="match status" value="1"/>
</dbReference>
<feature type="transmembrane region" description="Helical" evidence="9">
    <location>
        <begin position="681"/>
        <end position="706"/>
    </location>
</feature>
<evidence type="ECO:0000256" key="7">
    <source>
        <dbReference type="ARBA" id="ARBA00023157"/>
    </source>
</evidence>
<reference evidence="12" key="2">
    <citation type="submission" date="2024-04" db="EMBL/GenBank/DDBJ databases">
        <authorList>
            <person name="Chen Y."/>
            <person name="Shah S."/>
            <person name="Dougan E. K."/>
            <person name="Thang M."/>
            <person name="Chan C."/>
        </authorList>
    </citation>
    <scope>NUCLEOTIDE SEQUENCE [LARGE SCALE GENOMIC DNA]</scope>
</reference>
<dbReference type="AlphaFoldDB" id="A0A9P1DGD0"/>
<dbReference type="PANTHER" id="PTHR12385:SF14">
    <property type="entry name" value="CHOLINE TRANSPORTER-LIKE 2"/>
    <property type="match status" value="1"/>
</dbReference>
<feature type="transmembrane region" description="Helical" evidence="9">
    <location>
        <begin position="285"/>
        <end position="306"/>
    </location>
</feature>
<keyword evidence="8" id="KW-0325">Glycoprotein</keyword>
<dbReference type="OrthoDB" id="420519at2759"/>
<keyword evidence="3" id="KW-0420">Kringle</keyword>
<dbReference type="GO" id="GO:0022857">
    <property type="term" value="F:transmembrane transporter activity"/>
    <property type="evidence" value="ECO:0007669"/>
    <property type="project" value="InterPro"/>
</dbReference>
<sequence>MISAGMAPCEDGNPTKLYAPRDYSGSYCGVDSNWQTGYDLNGFSSLGFTMNVTSTTDMIVKELICSNAARDALMGLLTTTEAQQEYLCTCCLSACSRCTGAYKVQKLDSSNVQEIISGKMSEFQGSASTLFNAKGMNGDYFTEIWSEAAKYFNMVCLPDCTVTYNSLNTTYRTWTYTMAADDPFQPYWSLLNTSGPAVIKDTITNSFTFKAFPTSICPYAASKCVPMPGVEFSEIMPGYCSLEVSELVDGVMAEALESMSADAFQTEFEGLTSFGTLFGEALKTADTFACVAVTCVVIALLYMVLLRFLVGTCVWLALFAVLVLFLFGGGLLIARSSQCQGAELFDTGFQMAVATTTYLASSATNAVNQAVDPNSYEVLSEELLGDGGNGNYTGAQTRTVDGYSCINWGTNGTDAENYTQAAYPNSNLTENYCRNPYLTGASADTKAATIWCFTSDSEVTWQECQPIGVLRPACRNGFAVPDETVRQILEYAAYTSWVIGALYLFLILCFCSRIREAIAINKVAAIFVAGNPTLLLVPLIQAVLAVLWVGSWVFFASFLLSQVPEDYTPSGTFATYAEAYGTATTPGQCTDKWPTGFTYKDDDNCEIVNGTAQCWRCAQPRYAFDYRFAASFFMLLWNNAFNIACGQFIVAGAAAAWFFTPNSEKGRRGSTRQAVWWAVRYHLGSLAFGSFIIAVVAFIRYCLLYLQKQAEAQKNRVMVMILRITRCCLWCLENFLKFINKNAYIQIAINGHNFCTAAKKAFFLILNNALRFGAVALLGSVINFVGYVFIIAATVGLGYLYLLGMHPEALPIFPIISYVVCGYVVSRLTLNVFGLAVSTFQQCFLLCEEEKDKIEGRRCCKLLEWNEIRLYDDDDIYIYIYLYYNNNNNHNNNNNNNNIWRCPKLEVPQIIYMLYLDFPSYT</sequence>
<evidence type="ECO:0000256" key="3">
    <source>
        <dbReference type="ARBA" id="ARBA00022572"/>
    </source>
</evidence>
<dbReference type="Gene3D" id="2.40.20.10">
    <property type="entry name" value="Plasminogen Kringle 4"/>
    <property type="match status" value="1"/>
</dbReference>
<dbReference type="EMBL" id="CAMXCT020004602">
    <property type="protein sequence ID" value="CAL1163085.1"/>
    <property type="molecule type" value="Genomic_DNA"/>
</dbReference>
<accession>A0A9P1DGD0</accession>
<evidence type="ECO:0000256" key="9">
    <source>
        <dbReference type="SAM" id="Phobius"/>
    </source>
</evidence>
<keyword evidence="5 9" id="KW-1133">Transmembrane helix</keyword>
<evidence type="ECO:0000256" key="4">
    <source>
        <dbReference type="ARBA" id="ARBA00022692"/>
    </source>
</evidence>
<feature type="transmembrane region" description="Helical" evidence="9">
    <location>
        <begin position="523"/>
        <end position="555"/>
    </location>
</feature>
<evidence type="ECO:0000313" key="14">
    <source>
        <dbReference type="Proteomes" id="UP001152797"/>
    </source>
</evidence>
<feature type="transmembrane region" description="Helical" evidence="9">
    <location>
        <begin position="313"/>
        <end position="334"/>
    </location>
</feature>
<evidence type="ECO:0000313" key="12">
    <source>
        <dbReference type="EMBL" id="CAL1163085.1"/>
    </source>
</evidence>
<feature type="transmembrane region" description="Helical" evidence="9">
    <location>
        <begin position="784"/>
        <end position="803"/>
    </location>
</feature>
<evidence type="ECO:0000259" key="10">
    <source>
        <dbReference type="PROSITE" id="PS50070"/>
    </source>
</evidence>
<comment type="subcellular location">
    <subcellularLocation>
        <location evidence="1">Membrane</location>
        <topology evidence="1">Multi-pass membrane protein</topology>
    </subcellularLocation>
</comment>
<evidence type="ECO:0000313" key="13">
    <source>
        <dbReference type="EMBL" id="CAL4797022.1"/>
    </source>
</evidence>
<feature type="domain" description="Kringle" evidence="10">
    <location>
        <begin position="387"/>
        <end position="474"/>
    </location>
</feature>
<dbReference type="EMBL" id="CAMXCT030004602">
    <property type="protein sequence ID" value="CAL4797022.1"/>
    <property type="molecule type" value="Genomic_DNA"/>
</dbReference>
<organism evidence="11">
    <name type="scientific">Cladocopium goreaui</name>
    <dbReference type="NCBI Taxonomy" id="2562237"/>
    <lineage>
        <taxon>Eukaryota</taxon>
        <taxon>Sar</taxon>
        <taxon>Alveolata</taxon>
        <taxon>Dinophyceae</taxon>
        <taxon>Suessiales</taxon>
        <taxon>Symbiodiniaceae</taxon>
        <taxon>Cladocopium</taxon>
    </lineage>
</organism>
<dbReference type="InterPro" id="IPR013806">
    <property type="entry name" value="Kringle-like"/>
</dbReference>
<dbReference type="Proteomes" id="UP001152797">
    <property type="component" value="Unassembled WGS sequence"/>
</dbReference>
<dbReference type="PANTHER" id="PTHR12385">
    <property type="entry name" value="CHOLINE TRANSPORTER-LIKE (SLC FAMILY 44)"/>
    <property type="match status" value="1"/>
</dbReference>
<feature type="transmembrane region" description="Helical" evidence="9">
    <location>
        <begin position="640"/>
        <end position="660"/>
    </location>
</feature>
<dbReference type="SUPFAM" id="SSF57440">
    <property type="entry name" value="Kringle-like"/>
    <property type="match status" value="1"/>
</dbReference>
<dbReference type="InterPro" id="IPR000001">
    <property type="entry name" value="Kringle"/>
</dbReference>
<comment type="similarity">
    <text evidence="2">Belongs to the CTL (choline transporter-like) family.</text>
</comment>
<reference evidence="11" key="1">
    <citation type="submission" date="2022-10" db="EMBL/GenBank/DDBJ databases">
        <authorList>
            <person name="Chen Y."/>
            <person name="Dougan E. K."/>
            <person name="Chan C."/>
            <person name="Rhodes N."/>
            <person name="Thang M."/>
        </authorList>
    </citation>
    <scope>NUCLEOTIDE SEQUENCE</scope>
</reference>
<keyword evidence="7" id="KW-1015">Disulfide bond</keyword>
<dbReference type="GO" id="GO:0016020">
    <property type="term" value="C:membrane"/>
    <property type="evidence" value="ECO:0007669"/>
    <property type="project" value="UniProtKB-SubCell"/>
</dbReference>
<dbReference type="Pfam" id="PF00051">
    <property type="entry name" value="Kringle"/>
    <property type="match status" value="1"/>
</dbReference>
<evidence type="ECO:0000313" key="11">
    <source>
        <dbReference type="EMBL" id="CAI4009710.1"/>
    </source>
</evidence>
<protein>
    <submittedName>
        <fullName evidence="13">Choline transporter-like protein 2 (Solute carrier family 44 member 2)</fullName>
    </submittedName>
</protein>
<keyword evidence="6 9" id="KW-0472">Membrane</keyword>
<feature type="transmembrane region" description="Helical" evidence="9">
    <location>
        <begin position="491"/>
        <end position="511"/>
    </location>
</feature>
<keyword evidence="4 9" id="KW-0812">Transmembrane</keyword>
<name>A0A9P1DGD0_9DINO</name>